<evidence type="ECO:0000256" key="5">
    <source>
        <dbReference type="ARBA" id="ARBA00022679"/>
    </source>
</evidence>
<dbReference type="GO" id="GO:0003866">
    <property type="term" value="F:3-phosphoshikimate 1-carboxyvinyltransferase activity"/>
    <property type="evidence" value="ECO:0007669"/>
    <property type="project" value="UniProtKB-EC"/>
</dbReference>
<dbReference type="Pfam" id="PF00275">
    <property type="entry name" value="EPSP_synthase"/>
    <property type="match status" value="1"/>
</dbReference>
<comment type="similarity">
    <text evidence="2">Belongs to the EPSP synthase family.</text>
</comment>
<sequence length="421" mass="45659">MRIEDSREIRVIQRPFDIEVSLPGSKSVGLRQLAISSLAREPSVIQNLDRSSDIEAMTRALGELGVEVQRTGNSVHVDSTNFNFGSDVHLDLDMSGVSLRLLLAISALRKGSTTFGGHASLRARPNRHLLDALEQLGCTVRSNDGRLPISVSGPAVGDSVQLQTSVSSQYLSALLLVAPVFKQGLCIELIDELTSAPYVELTLNEMMQRGVSIQQDGNVLNVKPQIYSGSSIKVEGDATAATYFAALATLHNSTVRLTNLTSNTTQGDIEFLNVCERLGASVKHDPSGITVSGPAQLNSLGEICMIDMPDAAVTLMALAPYLPDKTHITGLATLRHKECDRISCPAQELQKAGITTEEGPDHITIIPSDMRPARFDTYDDHRMAMSFAVFATRTPGCSIQAPNCVEKTYSNFWTDLDRAYQ</sequence>
<accession>A0A381NB81</accession>
<keyword evidence="6" id="KW-0057">Aromatic amino acid biosynthesis</keyword>
<organism evidence="9">
    <name type="scientific">marine metagenome</name>
    <dbReference type="NCBI Taxonomy" id="408172"/>
    <lineage>
        <taxon>unclassified sequences</taxon>
        <taxon>metagenomes</taxon>
        <taxon>ecological metagenomes</taxon>
    </lineage>
</organism>
<dbReference type="EMBL" id="UINC01000244">
    <property type="protein sequence ID" value="SUZ51871.1"/>
    <property type="molecule type" value="Genomic_DNA"/>
</dbReference>
<dbReference type="PIRSF" id="PIRSF000505">
    <property type="entry name" value="EPSPS"/>
    <property type="match status" value="1"/>
</dbReference>
<evidence type="ECO:0000259" key="8">
    <source>
        <dbReference type="Pfam" id="PF00275"/>
    </source>
</evidence>
<dbReference type="NCBIfam" id="TIGR01356">
    <property type="entry name" value="aroA"/>
    <property type="match status" value="1"/>
</dbReference>
<evidence type="ECO:0000256" key="7">
    <source>
        <dbReference type="ARBA" id="ARBA00044633"/>
    </source>
</evidence>
<dbReference type="Gene3D" id="3.65.10.10">
    <property type="entry name" value="Enolpyruvate transferase domain"/>
    <property type="match status" value="2"/>
</dbReference>
<keyword evidence="4" id="KW-0028">Amino-acid biosynthesis</keyword>
<keyword evidence="5" id="KW-0808">Transferase</keyword>
<dbReference type="InterPro" id="IPR006264">
    <property type="entry name" value="EPSP_synthase"/>
</dbReference>
<dbReference type="GO" id="GO:0008652">
    <property type="term" value="P:amino acid biosynthetic process"/>
    <property type="evidence" value="ECO:0007669"/>
    <property type="project" value="UniProtKB-KW"/>
</dbReference>
<dbReference type="GO" id="GO:0009073">
    <property type="term" value="P:aromatic amino acid family biosynthetic process"/>
    <property type="evidence" value="ECO:0007669"/>
    <property type="project" value="UniProtKB-KW"/>
</dbReference>
<evidence type="ECO:0000256" key="6">
    <source>
        <dbReference type="ARBA" id="ARBA00023141"/>
    </source>
</evidence>
<dbReference type="SUPFAM" id="SSF55205">
    <property type="entry name" value="EPT/RTPC-like"/>
    <property type="match status" value="1"/>
</dbReference>
<dbReference type="InterPro" id="IPR001986">
    <property type="entry name" value="Enolpyruvate_Tfrase_dom"/>
</dbReference>
<reference evidence="9" key="1">
    <citation type="submission" date="2018-05" db="EMBL/GenBank/DDBJ databases">
        <authorList>
            <person name="Lanie J.A."/>
            <person name="Ng W.-L."/>
            <person name="Kazmierczak K.M."/>
            <person name="Andrzejewski T.M."/>
            <person name="Davidsen T.M."/>
            <person name="Wayne K.J."/>
            <person name="Tettelin H."/>
            <person name="Glass J.I."/>
            <person name="Rusch D."/>
            <person name="Podicherti R."/>
            <person name="Tsui H.-C.T."/>
            <person name="Winkler M.E."/>
        </authorList>
    </citation>
    <scope>NUCLEOTIDE SEQUENCE</scope>
</reference>
<dbReference type="UniPathway" id="UPA00053">
    <property type="reaction ID" value="UER00089"/>
</dbReference>
<gene>
    <name evidence="9" type="ORF">METZ01_LOCUS4725</name>
</gene>
<evidence type="ECO:0000256" key="2">
    <source>
        <dbReference type="ARBA" id="ARBA00009948"/>
    </source>
</evidence>
<evidence type="ECO:0000313" key="9">
    <source>
        <dbReference type="EMBL" id="SUZ51871.1"/>
    </source>
</evidence>
<dbReference type="PANTHER" id="PTHR21090">
    <property type="entry name" value="AROM/DEHYDROQUINATE SYNTHASE"/>
    <property type="match status" value="1"/>
</dbReference>
<name>A0A381NB81_9ZZZZ</name>
<dbReference type="CDD" id="cd01556">
    <property type="entry name" value="EPSP_synthase"/>
    <property type="match status" value="1"/>
</dbReference>
<evidence type="ECO:0000256" key="3">
    <source>
        <dbReference type="ARBA" id="ARBA00012450"/>
    </source>
</evidence>
<dbReference type="EC" id="2.5.1.19" evidence="3"/>
<protein>
    <recommendedName>
        <fullName evidence="3">3-phosphoshikimate 1-carboxyvinyltransferase</fullName>
        <ecNumber evidence="3">2.5.1.19</ecNumber>
    </recommendedName>
</protein>
<evidence type="ECO:0000256" key="1">
    <source>
        <dbReference type="ARBA" id="ARBA00004811"/>
    </source>
</evidence>
<dbReference type="InterPro" id="IPR013792">
    <property type="entry name" value="RNA3'P_cycl/enolpyr_Trfase_a/b"/>
</dbReference>
<dbReference type="AlphaFoldDB" id="A0A381NB81"/>
<dbReference type="HAMAP" id="MF_00210">
    <property type="entry name" value="EPSP_synth"/>
    <property type="match status" value="1"/>
</dbReference>
<dbReference type="PANTHER" id="PTHR21090:SF5">
    <property type="entry name" value="PENTAFUNCTIONAL AROM POLYPEPTIDE"/>
    <property type="match status" value="1"/>
</dbReference>
<dbReference type="InterPro" id="IPR036968">
    <property type="entry name" value="Enolpyruvate_Tfrase_sf"/>
</dbReference>
<comment type="catalytic activity">
    <reaction evidence="7">
        <text>3-phosphoshikimate + phosphoenolpyruvate = 5-O-(1-carboxyvinyl)-3-phosphoshikimate + phosphate</text>
        <dbReference type="Rhea" id="RHEA:21256"/>
        <dbReference type="ChEBI" id="CHEBI:43474"/>
        <dbReference type="ChEBI" id="CHEBI:57701"/>
        <dbReference type="ChEBI" id="CHEBI:58702"/>
        <dbReference type="ChEBI" id="CHEBI:145989"/>
        <dbReference type="EC" id="2.5.1.19"/>
    </reaction>
    <physiologicalReaction direction="left-to-right" evidence="7">
        <dbReference type="Rhea" id="RHEA:21257"/>
    </physiologicalReaction>
</comment>
<feature type="domain" description="Enolpyruvate transferase" evidence="8">
    <location>
        <begin position="17"/>
        <end position="416"/>
    </location>
</feature>
<proteinExistence type="inferred from homology"/>
<comment type="pathway">
    <text evidence="1">Metabolic intermediate biosynthesis; chorismate biosynthesis; chorismate from D-erythrose 4-phosphate and phosphoenolpyruvate: step 6/7.</text>
</comment>
<dbReference type="GO" id="GO:0009423">
    <property type="term" value="P:chorismate biosynthetic process"/>
    <property type="evidence" value="ECO:0007669"/>
    <property type="project" value="UniProtKB-UniPathway"/>
</dbReference>
<evidence type="ECO:0000256" key="4">
    <source>
        <dbReference type="ARBA" id="ARBA00022605"/>
    </source>
</evidence>